<organism evidence="2 3">
    <name type="scientific">Crotalaria pallida</name>
    <name type="common">Smooth rattlebox</name>
    <name type="synonym">Crotalaria striata</name>
    <dbReference type="NCBI Taxonomy" id="3830"/>
    <lineage>
        <taxon>Eukaryota</taxon>
        <taxon>Viridiplantae</taxon>
        <taxon>Streptophyta</taxon>
        <taxon>Embryophyta</taxon>
        <taxon>Tracheophyta</taxon>
        <taxon>Spermatophyta</taxon>
        <taxon>Magnoliopsida</taxon>
        <taxon>eudicotyledons</taxon>
        <taxon>Gunneridae</taxon>
        <taxon>Pentapetalae</taxon>
        <taxon>rosids</taxon>
        <taxon>fabids</taxon>
        <taxon>Fabales</taxon>
        <taxon>Fabaceae</taxon>
        <taxon>Papilionoideae</taxon>
        <taxon>50 kb inversion clade</taxon>
        <taxon>genistoids sensu lato</taxon>
        <taxon>core genistoids</taxon>
        <taxon>Crotalarieae</taxon>
        <taxon>Crotalaria</taxon>
    </lineage>
</organism>
<keyword evidence="1" id="KW-0472">Membrane</keyword>
<keyword evidence="1" id="KW-1133">Transmembrane helix</keyword>
<keyword evidence="1" id="KW-0812">Transmembrane</keyword>
<keyword evidence="3" id="KW-1185">Reference proteome</keyword>
<dbReference type="AlphaFoldDB" id="A0AAN9PC81"/>
<protein>
    <submittedName>
        <fullName evidence="2">Uncharacterized protein</fullName>
    </submittedName>
</protein>
<dbReference type="EMBL" id="JAYWIO010000001">
    <property type="protein sequence ID" value="KAK7292054.1"/>
    <property type="molecule type" value="Genomic_DNA"/>
</dbReference>
<feature type="transmembrane region" description="Helical" evidence="1">
    <location>
        <begin position="56"/>
        <end position="76"/>
    </location>
</feature>
<comment type="caution">
    <text evidence="2">The sequence shown here is derived from an EMBL/GenBank/DDBJ whole genome shotgun (WGS) entry which is preliminary data.</text>
</comment>
<evidence type="ECO:0000256" key="1">
    <source>
        <dbReference type="SAM" id="Phobius"/>
    </source>
</evidence>
<evidence type="ECO:0000313" key="2">
    <source>
        <dbReference type="EMBL" id="KAK7292054.1"/>
    </source>
</evidence>
<reference evidence="2 3" key="1">
    <citation type="submission" date="2024-01" db="EMBL/GenBank/DDBJ databases">
        <title>The genomes of 5 underutilized Papilionoideae crops provide insights into root nodulation and disease resistanc.</title>
        <authorList>
            <person name="Yuan L."/>
        </authorList>
    </citation>
    <scope>NUCLEOTIDE SEQUENCE [LARGE SCALE GENOMIC DNA]</scope>
    <source>
        <strain evidence="2">ZHUSHIDOU_FW_LH</strain>
        <tissue evidence="2">Leaf</tissue>
    </source>
</reference>
<feature type="transmembrane region" description="Helical" evidence="1">
    <location>
        <begin position="108"/>
        <end position="127"/>
    </location>
</feature>
<name>A0AAN9PC81_CROPI</name>
<proteinExistence type="predicted"/>
<accession>A0AAN9PC81</accession>
<dbReference type="Proteomes" id="UP001372338">
    <property type="component" value="Unassembled WGS sequence"/>
</dbReference>
<gene>
    <name evidence="2" type="ORF">RIF29_07706</name>
</gene>
<evidence type="ECO:0000313" key="3">
    <source>
        <dbReference type="Proteomes" id="UP001372338"/>
    </source>
</evidence>
<sequence length="137" mass="16470">MSDTTPFSLYFIRLFRDCGVEQHNTLNTGNVNVILLSFHFDFSRTTALYIFITNRIILFSFHFNFNFNFFLIFLLLHHSSINQQHVFLLRRIGFFNSQIKIQFLTEKFSVISLLSFFFLAFFFSTSTEEIRLCFDYY</sequence>